<dbReference type="InParanoid" id="A0A5N4ADT3"/>
<keyword evidence="5" id="KW-0807">Transducer</keyword>
<gene>
    <name evidence="7" type="ORF">PPYR_12321</name>
</gene>
<dbReference type="Gene3D" id="1.20.1070.10">
    <property type="entry name" value="Rhodopsin 7-helix transmembrane proteins"/>
    <property type="match status" value="1"/>
</dbReference>
<feature type="transmembrane region" description="Helical" evidence="6">
    <location>
        <begin position="144"/>
        <end position="163"/>
    </location>
</feature>
<dbReference type="GO" id="GO:0042277">
    <property type="term" value="F:peptide binding"/>
    <property type="evidence" value="ECO:0007669"/>
    <property type="project" value="TreeGrafter"/>
</dbReference>
<name>A0A5N4ADT3_PHOPY</name>
<feature type="transmembrane region" description="Helical" evidence="6">
    <location>
        <begin position="245"/>
        <end position="268"/>
    </location>
</feature>
<evidence type="ECO:0000256" key="1">
    <source>
        <dbReference type="ARBA" id="ARBA00004651"/>
    </source>
</evidence>
<evidence type="ECO:0000256" key="4">
    <source>
        <dbReference type="ARBA" id="ARBA00023170"/>
    </source>
</evidence>
<dbReference type="PANTHER" id="PTHR24229:SF40">
    <property type="entry name" value="ALLATOSTATIN C RECEPTOR 1-RELATED"/>
    <property type="match status" value="1"/>
</dbReference>
<comment type="caution">
    <text evidence="7">The sequence shown here is derived from an EMBL/GenBank/DDBJ whole genome shotgun (WGS) entry which is preliminary data.</text>
</comment>
<evidence type="ECO:0000313" key="7">
    <source>
        <dbReference type="EMBL" id="KAB0795482.1"/>
    </source>
</evidence>
<dbReference type="EMBL" id="VVIM01000008">
    <property type="protein sequence ID" value="KAB0795482.1"/>
    <property type="molecule type" value="Genomic_DNA"/>
</dbReference>
<dbReference type="CDD" id="cd00637">
    <property type="entry name" value="7tm_classA_rhodopsin-like"/>
    <property type="match status" value="1"/>
</dbReference>
<dbReference type="Proteomes" id="UP000327044">
    <property type="component" value="Unassembled WGS sequence"/>
</dbReference>
<evidence type="ECO:0000256" key="3">
    <source>
        <dbReference type="ARBA" id="ARBA00023040"/>
    </source>
</evidence>
<keyword evidence="6" id="KW-0472">Membrane</keyword>
<evidence type="ECO:0000313" key="8">
    <source>
        <dbReference type="Proteomes" id="UP000327044"/>
    </source>
</evidence>
<sequence length="315" mass="36586">MDYEDVINMTEVVDSSGAITPAQSRKDISHEIVFLICCTVAFVADVAIIFTILRFKQMRTVRNILIANWAVMDLCSLLVTPSGYRILSIFYEFSIFKRAECLLHAFGAAFHYAVVMCVFILLVDWCIAAFFHNASRKIRPYYKFALGFHWGVFIFFTVLYGTPCQNKYSAWGMQILHAIIAFFTLAVFLIFMIILRIVLMVQKCRKKPLECPKLSLHLATGFMMCYILAFANILFIEFLRVRHPLFAMISACMVFCNAILNFVFLYFCDTHFQAHFNQVIRCNFQRYNNQITELDDHFSEVSFHNPSEQLINNSR</sequence>
<evidence type="ECO:0008006" key="9">
    <source>
        <dbReference type="Google" id="ProtNLM"/>
    </source>
</evidence>
<keyword evidence="6" id="KW-1133">Transmembrane helix</keyword>
<feature type="transmembrane region" description="Helical" evidence="6">
    <location>
        <begin position="65"/>
        <end position="90"/>
    </location>
</feature>
<keyword evidence="2" id="KW-1003">Cell membrane</keyword>
<proteinExistence type="predicted"/>
<dbReference type="PANTHER" id="PTHR24229">
    <property type="entry name" value="NEUROPEPTIDES RECEPTOR"/>
    <property type="match status" value="1"/>
</dbReference>
<dbReference type="GO" id="GO:0043005">
    <property type="term" value="C:neuron projection"/>
    <property type="evidence" value="ECO:0007669"/>
    <property type="project" value="TreeGrafter"/>
</dbReference>
<protein>
    <recommendedName>
        <fullName evidence="9">G-protein coupled receptors family 1 profile domain-containing protein</fullName>
    </recommendedName>
</protein>
<feature type="transmembrane region" description="Helical" evidence="6">
    <location>
        <begin position="110"/>
        <end position="132"/>
    </location>
</feature>
<organism evidence="7 8">
    <name type="scientific">Photinus pyralis</name>
    <name type="common">Common eastern firefly</name>
    <name type="synonym">Lampyris pyralis</name>
    <dbReference type="NCBI Taxonomy" id="7054"/>
    <lineage>
        <taxon>Eukaryota</taxon>
        <taxon>Metazoa</taxon>
        <taxon>Ecdysozoa</taxon>
        <taxon>Arthropoda</taxon>
        <taxon>Hexapoda</taxon>
        <taxon>Insecta</taxon>
        <taxon>Pterygota</taxon>
        <taxon>Neoptera</taxon>
        <taxon>Endopterygota</taxon>
        <taxon>Coleoptera</taxon>
        <taxon>Polyphaga</taxon>
        <taxon>Elateriformia</taxon>
        <taxon>Elateroidea</taxon>
        <taxon>Lampyridae</taxon>
        <taxon>Lampyrinae</taxon>
        <taxon>Photinus</taxon>
    </lineage>
</organism>
<evidence type="ECO:0000256" key="6">
    <source>
        <dbReference type="SAM" id="Phobius"/>
    </source>
</evidence>
<evidence type="ECO:0000256" key="5">
    <source>
        <dbReference type="ARBA" id="ARBA00023224"/>
    </source>
</evidence>
<keyword evidence="8" id="KW-1185">Reference proteome</keyword>
<dbReference type="GO" id="GO:0005886">
    <property type="term" value="C:plasma membrane"/>
    <property type="evidence" value="ECO:0007669"/>
    <property type="project" value="UniProtKB-SubCell"/>
</dbReference>
<feature type="transmembrane region" description="Helical" evidence="6">
    <location>
        <begin position="175"/>
        <end position="195"/>
    </location>
</feature>
<accession>A0A5N4ADT3</accession>
<keyword evidence="3" id="KW-0297">G-protein coupled receptor</keyword>
<reference evidence="7 8" key="1">
    <citation type="journal article" date="2018" name="Elife">
        <title>Firefly genomes illuminate parallel origins of bioluminescence in beetles.</title>
        <authorList>
            <person name="Fallon T.R."/>
            <person name="Lower S.E."/>
            <person name="Chang C.H."/>
            <person name="Bessho-Uehara M."/>
            <person name="Martin G.J."/>
            <person name="Bewick A.J."/>
            <person name="Behringer M."/>
            <person name="Debat H.J."/>
            <person name="Wong I."/>
            <person name="Day J.C."/>
            <person name="Suvorov A."/>
            <person name="Silva C.J."/>
            <person name="Stanger-Hall K.F."/>
            <person name="Hall D.W."/>
            <person name="Schmitz R.J."/>
            <person name="Nelson D.R."/>
            <person name="Lewis S.M."/>
            <person name="Shigenobu S."/>
            <person name="Bybee S.M."/>
            <person name="Larracuente A.M."/>
            <person name="Oba Y."/>
            <person name="Weng J.K."/>
        </authorList>
    </citation>
    <scope>NUCLEOTIDE SEQUENCE [LARGE SCALE GENOMIC DNA]</scope>
    <source>
        <strain evidence="7">1611_PpyrPB1</strain>
        <tissue evidence="7">Whole body</tissue>
    </source>
</reference>
<feature type="transmembrane region" description="Helical" evidence="6">
    <location>
        <begin position="216"/>
        <end position="239"/>
    </location>
</feature>
<keyword evidence="6" id="KW-0812">Transmembrane</keyword>
<dbReference type="OrthoDB" id="6743913at2759"/>
<dbReference type="SUPFAM" id="SSF81321">
    <property type="entry name" value="Family A G protein-coupled receptor-like"/>
    <property type="match status" value="1"/>
</dbReference>
<comment type="subcellular location">
    <subcellularLocation>
        <location evidence="1">Cell membrane</location>
        <topology evidence="1">Multi-pass membrane protein</topology>
    </subcellularLocation>
</comment>
<dbReference type="GO" id="GO:0004930">
    <property type="term" value="F:G protein-coupled receptor activity"/>
    <property type="evidence" value="ECO:0007669"/>
    <property type="project" value="UniProtKB-KW"/>
</dbReference>
<keyword evidence="4" id="KW-0675">Receptor</keyword>
<feature type="transmembrane region" description="Helical" evidence="6">
    <location>
        <begin position="32"/>
        <end position="53"/>
    </location>
</feature>
<evidence type="ECO:0000256" key="2">
    <source>
        <dbReference type="ARBA" id="ARBA00022475"/>
    </source>
</evidence>
<dbReference type="AlphaFoldDB" id="A0A5N4ADT3"/>